<protein>
    <recommendedName>
        <fullName evidence="6">Serpin domain-containing protein</fullName>
    </recommendedName>
</protein>
<keyword evidence="1" id="KW-0646">Protease inhibitor</keyword>
<reference evidence="4 5" key="1">
    <citation type="submission" date="2017-03" db="EMBL/GenBank/DDBJ databases">
        <title>Genome Survey of Euroglyphus maynei.</title>
        <authorList>
            <person name="Arlian L.G."/>
            <person name="Morgan M.S."/>
            <person name="Rider S.D."/>
        </authorList>
    </citation>
    <scope>NUCLEOTIDE SEQUENCE [LARGE SCALE GENOMIC DNA]</scope>
    <source>
        <strain evidence="4">Arlian Lab</strain>
        <tissue evidence="4">Whole body</tissue>
    </source>
</reference>
<evidence type="ECO:0000256" key="1">
    <source>
        <dbReference type="ARBA" id="ARBA00022690"/>
    </source>
</evidence>
<organism evidence="4 5">
    <name type="scientific">Euroglyphus maynei</name>
    <name type="common">Mayne's house dust mite</name>
    <dbReference type="NCBI Taxonomy" id="6958"/>
    <lineage>
        <taxon>Eukaryota</taxon>
        <taxon>Metazoa</taxon>
        <taxon>Ecdysozoa</taxon>
        <taxon>Arthropoda</taxon>
        <taxon>Chelicerata</taxon>
        <taxon>Arachnida</taxon>
        <taxon>Acari</taxon>
        <taxon>Acariformes</taxon>
        <taxon>Sarcoptiformes</taxon>
        <taxon>Astigmata</taxon>
        <taxon>Psoroptidia</taxon>
        <taxon>Analgoidea</taxon>
        <taxon>Pyroglyphidae</taxon>
        <taxon>Pyroglyphinae</taxon>
        <taxon>Euroglyphus</taxon>
    </lineage>
</organism>
<accession>A0A1Y3B3Z3</accession>
<name>A0A1Y3B3Z3_EURMA</name>
<gene>
    <name evidence="4" type="ORF">BLA29_013271</name>
</gene>
<proteinExistence type="predicted"/>
<feature type="signal peptide" evidence="3">
    <location>
        <begin position="1"/>
        <end position="17"/>
    </location>
</feature>
<dbReference type="InterPro" id="IPR036186">
    <property type="entry name" value="Serpin_sf"/>
</dbReference>
<evidence type="ECO:0000313" key="5">
    <source>
        <dbReference type="Proteomes" id="UP000194236"/>
    </source>
</evidence>
<keyword evidence="3" id="KW-0732">Signal</keyword>
<keyword evidence="2" id="KW-0722">Serine protease inhibitor</keyword>
<dbReference type="Gene3D" id="3.30.497.10">
    <property type="entry name" value="Antithrombin, subunit I, domain 2"/>
    <property type="match status" value="1"/>
</dbReference>
<feature type="non-terminal residue" evidence="4">
    <location>
        <position position="92"/>
    </location>
</feature>
<evidence type="ECO:0000256" key="2">
    <source>
        <dbReference type="ARBA" id="ARBA00022900"/>
    </source>
</evidence>
<dbReference type="SUPFAM" id="SSF56574">
    <property type="entry name" value="Serpins"/>
    <property type="match status" value="1"/>
</dbReference>
<dbReference type="EMBL" id="MUJZ01045227">
    <property type="protein sequence ID" value="OTF74794.1"/>
    <property type="molecule type" value="Genomic_DNA"/>
</dbReference>
<comment type="caution">
    <text evidence="4">The sequence shown here is derived from an EMBL/GenBank/DDBJ whole genome shotgun (WGS) entry which is preliminary data.</text>
</comment>
<dbReference type="AlphaFoldDB" id="A0A1Y3B3Z3"/>
<evidence type="ECO:0000313" key="4">
    <source>
        <dbReference type="EMBL" id="OTF74794.1"/>
    </source>
</evidence>
<dbReference type="GO" id="GO:0004867">
    <property type="term" value="F:serine-type endopeptidase inhibitor activity"/>
    <property type="evidence" value="ECO:0007669"/>
    <property type="project" value="UniProtKB-KW"/>
</dbReference>
<keyword evidence="5" id="KW-1185">Reference proteome</keyword>
<dbReference type="InterPro" id="IPR042178">
    <property type="entry name" value="Serpin_sf_1"/>
</dbReference>
<evidence type="ECO:0000256" key="3">
    <source>
        <dbReference type="SAM" id="SignalP"/>
    </source>
</evidence>
<dbReference type="Proteomes" id="UP000194236">
    <property type="component" value="Unassembled WGS sequence"/>
</dbReference>
<evidence type="ECO:0008006" key="6">
    <source>
        <dbReference type="Google" id="ProtNLM"/>
    </source>
</evidence>
<sequence length="92" mass="10468">MKFIILFLLNVFSLINCQTNNVLPKQPEQPIVPSEFVRSSNEFGFNLMEQLNPSPPDDANEELRSQYDEPKNLLISPYGMATLMAMLYEGAN</sequence>
<dbReference type="OrthoDB" id="377692at2759"/>
<feature type="chain" id="PRO_5012463622" description="Serpin domain-containing protein" evidence="3">
    <location>
        <begin position="18"/>
        <end position="92"/>
    </location>
</feature>